<evidence type="ECO:0000313" key="2">
    <source>
        <dbReference type="Proteomes" id="UP000248745"/>
    </source>
</evidence>
<reference evidence="1 2" key="1">
    <citation type="submission" date="2018-06" db="EMBL/GenBank/DDBJ databases">
        <title>Mucibacter soli gen. nov., sp. nov., a new member of the family Chitinophagaceae producing mucin.</title>
        <authorList>
            <person name="Kim M.-K."/>
            <person name="Park S."/>
            <person name="Kim T.-S."/>
            <person name="Joung Y."/>
            <person name="Han J.-H."/>
            <person name="Kim S.B."/>
        </authorList>
    </citation>
    <scope>NUCLEOTIDE SEQUENCE [LARGE SCALE GENOMIC DNA]</scope>
    <source>
        <strain evidence="1 2">R1-15</strain>
    </source>
</reference>
<dbReference type="Proteomes" id="UP000248745">
    <property type="component" value="Unassembled WGS sequence"/>
</dbReference>
<gene>
    <name evidence="1" type="ORF">DN068_12130</name>
</gene>
<name>A0A2W2B9L7_9BACT</name>
<proteinExistence type="predicted"/>
<protein>
    <submittedName>
        <fullName evidence="1">Uncharacterized protein</fullName>
    </submittedName>
</protein>
<sequence>MHISTEVFDKSLLIEDLKMLVYDELRLLDAAKKKIDSIRSTSFQIGMEIEEISFEVNNRVSKKENYYVNKSRAVAYCKRRGLTLIKDGRNFYIDDLDRYVAMKKKSMEIYYGGIISKLIKGIFYAGRNSSNGRLDHNLTAMSKCLVEIIREDNGLVEIDLKNSQFAIHAYWLKQEGLCDLEDVGVYYDLCSNGKLYEELGKMLQLKREDAKQLMMELAFSSEKNHTAAKKKFKERFPNVVAHIDGVKKEGESRDFSITLQKREAEIFVDNLYPSIKDAGLFCLTKHDSLIVKRTEVNQVLEIVREYFNYLEFECTLDVDGEIVKIS</sequence>
<accession>A0A2W2B9L7</accession>
<dbReference type="EMBL" id="QKTW01000017">
    <property type="protein sequence ID" value="PZF72607.1"/>
    <property type="molecule type" value="Genomic_DNA"/>
</dbReference>
<comment type="caution">
    <text evidence="1">The sequence shown here is derived from an EMBL/GenBank/DDBJ whole genome shotgun (WGS) entry which is preliminary data.</text>
</comment>
<dbReference type="AlphaFoldDB" id="A0A2W2B9L7"/>
<keyword evidence="2" id="KW-1185">Reference proteome</keyword>
<organism evidence="1 2">
    <name type="scientific">Taibaiella soli</name>
    <dbReference type="NCBI Taxonomy" id="1649169"/>
    <lineage>
        <taxon>Bacteria</taxon>
        <taxon>Pseudomonadati</taxon>
        <taxon>Bacteroidota</taxon>
        <taxon>Chitinophagia</taxon>
        <taxon>Chitinophagales</taxon>
        <taxon>Chitinophagaceae</taxon>
        <taxon>Taibaiella</taxon>
    </lineage>
</organism>
<evidence type="ECO:0000313" key="1">
    <source>
        <dbReference type="EMBL" id="PZF72607.1"/>
    </source>
</evidence>